<dbReference type="SMART" id="SM00267">
    <property type="entry name" value="GGDEF"/>
    <property type="match status" value="1"/>
</dbReference>
<dbReference type="InterPro" id="IPR013655">
    <property type="entry name" value="PAS_fold_3"/>
</dbReference>
<evidence type="ECO:0000256" key="2">
    <source>
        <dbReference type="ARBA" id="ARBA00012528"/>
    </source>
</evidence>
<evidence type="ECO:0000256" key="1">
    <source>
        <dbReference type="ARBA" id="ARBA00001946"/>
    </source>
</evidence>
<comment type="caution">
    <text evidence="8">The sequence shown here is derived from an EMBL/GenBank/DDBJ whole genome shotgun (WGS) entry which is preliminary data.</text>
</comment>
<dbReference type="CDD" id="cd01949">
    <property type="entry name" value="GGDEF"/>
    <property type="match status" value="1"/>
</dbReference>
<accession>A0A4R3MZW4</accession>
<dbReference type="GO" id="GO:0052621">
    <property type="term" value="F:diguanylate cyclase activity"/>
    <property type="evidence" value="ECO:0007669"/>
    <property type="project" value="UniProtKB-EC"/>
</dbReference>
<keyword evidence="4" id="KW-0812">Transmembrane</keyword>
<dbReference type="PANTHER" id="PTHR45138">
    <property type="entry name" value="REGULATORY COMPONENTS OF SENSORY TRANSDUCTION SYSTEM"/>
    <property type="match status" value="1"/>
</dbReference>
<dbReference type="Gene3D" id="3.40.190.10">
    <property type="entry name" value="Periplasmic binding protein-like II"/>
    <property type="match status" value="2"/>
</dbReference>
<evidence type="ECO:0000256" key="3">
    <source>
        <dbReference type="ARBA" id="ARBA00034247"/>
    </source>
</evidence>
<feature type="transmembrane region" description="Helical" evidence="4">
    <location>
        <begin position="21"/>
        <end position="42"/>
    </location>
</feature>
<dbReference type="InterPro" id="IPR001638">
    <property type="entry name" value="Solute-binding_3/MltF_N"/>
</dbReference>
<dbReference type="InterPro" id="IPR000014">
    <property type="entry name" value="PAS"/>
</dbReference>
<dbReference type="CDD" id="cd13708">
    <property type="entry name" value="PBP2_BvgS_like_1"/>
    <property type="match status" value="1"/>
</dbReference>
<dbReference type="InterPro" id="IPR050469">
    <property type="entry name" value="Diguanylate_Cyclase"/>
</dbReference>
<dbReference type="PROSITE" id="PS50887">
    <property type="entry name" value="GGDEF"/>
    <property type="match status" value="1"/>
</dbReference>
<dbReference type="RefSeq" id="WP_243651553.1">
    <property type="nucleotide sequence ID" value="NZ_SMAO01000004.1"/>
</dbReference>
<evidence type="ECO:0000256" key="4">
    <source>
        <dbReference type="SAM" id="Phobius"/>
    </source>
</evidence>
<evidence type="ECO:0000259" key="5">
    <source>
        <dbReference type="PROSITE" id="PS50112"/>
    </source>
</evidence>
<dbReference type="PANTHER" id="PTHR45138:SF9">
    <property type="entry name" value="DIGUANYLATE CYCLASE DGCM-RELATED"/>
    <property type="match status" value="1"/>
</dbReference>
<dbReference type="PROSITE" id="PS50113">
    <property type="entry name" value="PAC"/>
    <property type="match status" value="1"/>
</dbReference>
<dbReference type="InterPro" id="IPR035965">
    <property type="entry name" value="PAS-like_dom_sf"/>
</dbReference>
<protein>
    <recommendedName>
        <fullName evidence="2">diguanylate cyclase</fullName>
        <ecNumber evidence="2">2.7.7.65</ecNumber>
    </recommendedName>
</protein>
<dbReference type="InterPro" id="IPR029787">
    <property type="entry name" value="Nucleotide_cyclase"/>
</dbReference>
<proteinExistence type="predicted"/>
<dbReference type="InterPro" id="IPR000160">
    <property type="entry name" value="GGDEF_dom"/>
</dbReference>
<dbReference type="InterPro" id="IPR043128">
    <property type="entry name" value="Rev_trsase/Diguanyl_cyclase"/>
</dbReference>
<comment type="cofactor">
    <cofactor evidence="1">
        <name>Mg(2+)</name>
        <dbReference type="ChEBI" id="CHEBI:18420"/>
    </cofactor>
</comment>
<dbReference type="Gene3D" id="3.30.450.20">
    <property type="entry name" value="PAS domain"/>
    <property type="match status" value="1"/>
</dbReference>
<keyword evidence="9" id="KW-1185">Reference proteome</keyword>
<dbReference type="EMBL" id="SMAO01000004">
    <property type="protein sequence ID" value="TCT21166.1"/>
    <property type="molecule type" value="Genomic_DNA"/>
</dbReference>
<dbReference type="SMART" id="SM00062">
    <property type="entry name" value="PBPb"/>
    <property type="match status" value="1"/>
</dbReference>
<dbReference type="SUPFAM" id="SSF55073">
    <property type="entry name" value="Nucleotide cyclase"/>
    <property type="match status" value="1"/>
</dbReference>
<evidence type="ECO:0000313" key="9">
    <source>
        <dbReference type="Proteomes" id="UP000295717"/>
    </source>
</evidence>
<dbReference type="SMART" id="SM00091">
    <property type="entry name" value="PAS"/>
    <property type="match status" value="1"/>
</dbReference>
<name>A0A4R3MZW4_9GAMM</name>
<dbReference type="Pfam" id="PF00497">
    <property type="entry name" value="SBP_bac_3"/>
    <property type="match status" value="1"/>
</dbReference>
<organism evidence="8 9">
    <name type="scientific">Thiobaca trueperi</name>
    <dbReference type="NCBI Taxonomy" id="127458"/>
    <lineage>
        <taxon>Bacteria</taxon>
        <taxon>Pseudomonadati</taxon>
        <taxon>Pseudomonadota</taxon>
        <taxon>Gammaproteobacteria</taxon>
        <taxon>Chromatiales</taxon>
        <taxon>Chromatiaceae</taxon>
        <taxon>Thiobaca</taxon>
    </lineage>
</organism>
<reference evidence="8 9" key="1">
    <citation type="submission" date="2019-03" db="EMBL/GenBank/DDBJ databases">
        <title>Genomic Encyclopedia of Type Strains, Phase IV (KMG-IV): sequencing the most valuable type-strain genomes for metagenomic binning, comparative biology and taxonomic classification.</title>
        <authorList>
            <person name="Goeker M."/>
        </authorList>
    </citation>
    <scope>NUCLEOTIDE SEQUENCE [LARGE SCALE GENOMIC DNA]</scope>
    <source>
        <strain evidence="8 9">DSM 13587</strain>
    </source>
</reference>
<feature type="domain" description="GGDEF" evidence="7">
    <location>
        <begin position="504"/>
        <end position="638"/>
    </location>
</feature>
<dbReference type="Gene3D" id="3.30.70.270">
    <property type="match status" value="1"/>
</dbReference>
<evidence type="ECO:0000313" key="8">
    <source>
        <dbReference type="EMBL" id="TCT21166.1"/>
    </source>
</evidence>
<dbReference type="FunFam" id="3.30.70.270:FF:000001">
    <property type="entry name" value="Diguanylate cyclase domain protein"/>
    <property type="match status" value="1"/>
</dbReference>
<keyword evidence="4" id="KW-0472">Membrane</keyword>
<comment type="catalytic activity">
    <reaction evidence="3">
        <text>2 GTP = 3',3'-c-di-GMP + 2 diphosphate</text>
        <dbReference type="Rhea" id="RHEA:24898"/>
        <dbReference type="ChEBI" id="CHEBI:33019"/>
        <dbReference type="ChEBI" id="CHEBI:37565"/>
        <dbReference type="ChEBI" id="CHEBI:58805"/>
        <dbReference type="EC" id="2.7.7.65"/>
    </reaction>
</comment>
<gene>
    <name evidence="8" type="ORF">EDC35_10418</name>
</gene>
<dbReference type="SUPFAM" id="SSF55785">
    <property type="entry name" value="PYP-like sensor domain (PAS domain)"/>
    <property type="match status" value="1"/>
</dbReference>
<evidence type="ECO:0000259" key="6">
    <source>
        <dbReference type="PROSITE" id="PS50113"/>
    </source>
</evidence>
<feature type="domain" description="PAC" evidence="6">
    <location>
        <begin position="417"/>
        <end position="472"/>
    </location>
</feature>
<dbReference type="Proteomes" id="UP000295717">
    <property type="component" value="Unassembled WGS sequence"/>
</dbReference>
<dbReference type="PROSITE" id="PS50112">
    <property type="entry name" value="PAS"/>
    <property type="match status" value="1"/>
</dbReference>
<dbReference type="SUPFAM" id="SSF53850">
    <property type="entry name" value="Periplasmic binding protein-like II"/>
    <property type="match status" value="1"/>
</dbReference>
<dbReference type="Pfam" id="PF08447">
    <property type="entry name" value="PAS_3"/>
    <property type="match status" value="1"/>
</dbReference>
<dbReference type="EC" id="2.7.7.65" evidence="2"/>
<sequence length="641" mass="72267">MKAGLDPGRKRRRGVRQHLHHHAPLIAVVFMVGTLVGAITLASGQTRSSAGDDATAQGSGITLTAEEQRYLDRLGPLTIGADPDWRPFQYRDRQGQFSGIATDLLELVATRLGLAFNYAPVRDWDEAVEQSRAGRIHILHFLNQTPARDEWLLFTEPLLVDPNVFITREEHAFITDATQLTDETIALPGGTSIEERVRRDFPNLTIFKVPTENQVFQAVSNREADLTLRSLTIAADTIRKEGLFNLKIAGQAPEPYVNRLRMGVLKSESMLRDILNKGIASLTPREREEIVNRHVSITIVNPVDYGFILRIAGVLGALIAVSFYWNLRLKTTNAALRESERSKAVLIANLPGVAYRCRHDRDWTMEFISDGCLELTGYRSEDFLHNRRLSFNELILPEDRDAVWQIWDEAQDSGQPVKLEYRILAADRQEKWVFEQGMFVEPANRHPRTPRFIEGLIIDITDRKRAEADLYRVSIHDELTGLHNRRHLMERLARLAAEQARNGRIFSVALIDLDFFKRINDTYGHPAGDFILAEFAAMLEANVRPYDLVGRHGGEEFILVTLDTDGDQTAALLDRLRIIVRDRIFVFEGQSLRITFSAGVASSQETVPVSAESLIAEADRRLYTAKAQGRDQISHAAPGAV</sequence>
<evidence type="ECO:0000259" key="7">
    <source>
        <dbReference type="PROSITE" id="PS50887"/>
    </source>
</evidence>
<dbReference type="Pfam" id="PF00990">
    <property type="entry name" value="GGDEF"/>
    <property type="match status" value="1"/>
</dbReference>
<feature type="domain" description="PAS" evidence="5">
    <location>
        <begin position="360"/>
        <end position="414"/>
    </location>
</feature>
<dbReference type="InterPro" id="IPR000700">
    <property type="entry name" value="PAS-assoc_C"/>
</dbReference>
<dbReference type="AlphaFoldDB" id="A0A4R3MZW4"/>
<keyword evidence="4" id="KW-1133">Transmembrane helix</keyword>
<dbReference type="CDD" id="cd00130">
    <property type="entry name" value="PAS"/>
    <property type="match status" value="1"/>
</dbReference>
<dbReference type="NCBIfam" id="TIGR00254">
    <property type="entry name" value="GGDEF"/>
    <property type="match status" value="1"/>
</dbReference>